<dbReference type="AlphaFoldDB" id="A0A068NYK0"/>
<dbReference type="InterPro" id="IPR045864">
    <property type="entry name" value="aa-tRNA-synth_II/BPL/LPL"/>
</dbReference>
<feature type="domain" description="Aminoacyl-transfer RNA synthetases class-II family profile" evidence="14">
    <location>
        <begin position="233"/>
        <end position="499"/>
    </location>
</feature>
<dbReference type="Gene3D" id="3.40.50.800">
    <property type="entry name" value="Anticodon-binding domain"/>
    <property type="match status" value="1"/>
</dbReference>
<reference evidence="15 16" key="1">
    <citation type="journal article" date="2014" name="PLoS ONE">
        <title>The first complete genome sequence of the class fimbriimonadia in the phylum armatimonadetes.</title>
        <authorList>
            <person name="Hu Z.Y."/>
            <person name="Wang Y.Z."/>
            <person name="Im W.T."/>
            <person name="Wang S.Y."/>
            <person name="Zhao G.P."/>
            <person name="Zheng H.J."/>
            <person name="Quan Z.X."/>
        </authorList>
    </citation>
    <scope>NUCLEOTIDE SEQUENCE [LARGE SCALE GENOMIC DNA]</scope>
    <source>
        <strain evidence="15">Gsoil 348</strain>
    </source>
</reference>
<dbReference type="GO" id="GO:0005524">
    <property type="term" value="F:ATP binding"/>
    <property type="evidence" value="ECO:0007669"/>
    <property type="project" value="UniProtKB-UniRule"/>
</dbReference>
<dbReference type="Pfam" id="PF00587">
    <property type="entry name" value="tRNA-synt_2b"/>
    <property type="match status" value="1"/>
</dbReference>
<evidence type="ECO:0000256" key="9">
    <source>
        <dbReference type="ARBA" id="ARBA00022884"/>
    </source>
</evidence>
<keyword evidence="6 13" id="KW-0547">Nucleotide-binding</keyword>
<dbReference type="GO" id="GO:0004829">
    <property type="term" value="F:threonine-tRNA ligase activity"/>
    <property type="evidence" value="ECO:0007669"/>
    <property type="project" value="UniProtKB-UniRule"/>
</dbReference>
<dbReference type="RefSeq" id="WP_038473332.1">
    <property type="nucleotide sequence ID" value="NZ_CP007139.1"/>
</dbReference>
<keyword evidence="5 13" id="KW-0479">Metal-binding</keyword>
<comment type="catalytic activity">
    <reaction evidence="12 13">
        <text>tRNA(Thr) + L-threonine + ATP = L-threonyl-tRNA(Thr) + AMP + diphosphate + H(+)</text>
        <dbReference type="Rhea" id="RHEA:24624"/>
        <dbReference type="Rhea" id="RHEA-COMP:9670"/>
        <dbReference type="Rhea" id="RHEA-COMP:9704"/>
        <dbReference type="ChEBI" id="CHEBI:15378"/>
        <dbReference type="ChEBI" id="CHEBI:30616"/>
        <dbReference type="ChEBI" id="CHEBI:33019"/>
        <dbReference type="ChEBI" id="CHEBI:57926"/>
        <dbReference type="ChEBI" id="CHEBI:78442"/>
        <dbReference type="ChEBI" id="CHEBI:78534"/>
        <dbReference type="ChEBI" id="CHEBI:456215"/>
        <dbReference type="EC" id="6.1.1.3"/>
    </reaction>
</comment>
<dbReference type="HAMAP" id="MF_00184">
    <property type="entry name" value="Thr_tRNA_synth"/>
    <property type="match status" value="1"/>
</dbReference>
<organism evidence="15 16">
    <name type="scientific">Fimbriimonas ginsengisoli Gsoil 348</name>
    <dbReference type="NCBI Taxonomy" id="661478"/>
    <lineage>
        <taxon>Bacteria</taxon>
        <taxon>Bacillati</taxon>
        <taxon>Armatimonadota</taxon>
        <taxon>Fimbriimonadia</taxon>
        <taxon>Fimbriimonadales</taxon>
        <taxon>Fimbriimonadaceae</taxon>
        <taxon>Fimbriimonas</taxon>
    </lineage>
</organism>
<dbReference type="EC" id="6.1.1.3" evidence="13"/>
<dbReference type="SUPFAM" id="SSF55186">
    <property type="entry name" value="ThrRS/AlaRS common domain"/>
    <property type="match status" value="1"/>
</dbReference>
<sequence>MAAQAYEQSYLYRLRHSAAHLLAQAVTELYPGAKLSIGPPVENGFYYDIDFPTPLREEDLPKIEQRMKELAKLDQRIECKPVDREEAKRLILDDTVPGMGAAVAEYKLQLLDAIPAGDQITFYDQQRTDREGKFHRFLDLCRGPHVDSTKEIKNFKLMNLAGAYWRGDVKNKQLTRIYGTAFETKEELESYLIMLEEAKKRDHRLLGRELGLFMFSPRVGTGLPLWLPKGAMLRQVMIDFLQKEQVKRGYDPVVTPQIASIKLYEKSGHIITFKEKLFPFMEDEEKETYILKPMNCPFHIEIYQSQMRSYRDLPIRYAEFGTVHRYEQSGEVTGILRARGFTQDDAHLFVRPDQLEEEFIAVVELTKRVLDKLGLHDFRARVGTKDPASDKYIGHDDNWTAATNAITGACEKMGMEYFVSPGDAAFYGPKLDLIIKDALGRDWQMGTIQVDYNLPERFELEYIGEDSKPHRPIMIHRAPFGSLERMIGLLTEQYAGAFPFWLSPVQIAILPIADRHNDRAAELASELKEMIYDTRNLRVTVDDRRETLGKKIRENQLQKVPYMLILGDRDLENGTVGVRSREEGDLGAMSLEDFIARL</sequence>
<accession>A0A068NYK0</accession>
<comment type="subunit">
    <text evidence="13">Homodimer.</text>
</comment>
<dbReference type="SUPFAM" id="SSF52954">
    <property type="entry name" value="Class II aaRS ABD-related"/>
    <property type="match status" value="1"/>
</dbReference>
<evidence type="ECO:0000256" key="13">
    <source>
        <dbReference type="HAMAP-Rule" id="MF_00184"/>
    </source>
</evidence>
<dbReference type="InterPro" id="IPR036621">
    <property type="entry name" value="Anticodon-bd_dom_sf"/>
</dbReference>
<dbReference type="InterPro" id="IPR012947">
    <property type="entry name" value="tRNA_SAD"/>
</dbReference>
<keyword evidence="3 13" id="KW-0820">tRNA-binding</keyword>
<evidence type="ECO:0000256" key="12">
    <source>
        <dbReference type="ARBA" id="ARBA00049515"/>
    </source>
</evidence>
<evidence type="ECO:0000256" key="8">
    <source>
        <dbReference type="ARBA" id="ARBA00022840"/>
    </source>
</evidence>
<keyword evidence="16" id="KW-1185">Reference proteome</keyword>
<dbReference type="Proteomes" id="UP000027982">
    <property type="component" value="Chromosome"/>
</dbReference>
<dbReference type="GO" id="GO:0046872">
    <property type="term" value="F:metal ion binding"/>
    <property type="evidence" value="ECO:0007669"/>
    <property type="project" value="UniProtKB-KW"/>
</dbReference>
<dbReference type="InterPro" id="IPR018163">
    <property type="entry name" value="Thr/Ala-tRNA-synth_IIc_edit"/>
</dbReference>
<dbReference type="InterPro" id="IPR047246">
    <property type="entry name" value="ThrRS_anticodon"/>
</dbReference>
<proteinExistence type="inferred from homology"/>
<evidence type="ECO:0000256" key="7">
    <source>
        <dbReference type="ARBA" id="ARBA00022833"/>
    </source>
</evidence>
<name>A0A068NYK0_FIMGI</name>
<dbReference type="GO" id="GO:0006435">
    <property type="term" value="P:threonyl-tRNA aminoacylation"/>
    <property type="evidence" value="ECO:0007669"/>
    <property type="project" value="UniProtKB-UniRule"/>
</dbReference>
<dbReference type="SUPFAM" id="SSF55681">
    <property type="entry name" value="Class II aaRS and biotin synthetases"/>
    <property type="match status" value="1"/>
</dbReference>
<comment type="cofactor">
    <cofactor evidence="13">
        <name>Zn(2+)</name>
        <dbReference type="ChEBI" id="CHEBI:29105"/>
    </cofactor>
    <text evidence="13">Binds 1 zinc ion per subunit.</text>
</comment>
<dbReference type="HOGENOM" id="CLU_008554_0_1_0"/>
<dbReference type="FunFam" id="3.30.930.10:FF:000002">
    <property type="entry name" value="Threonine--tRNA ligase"/>
    <property type="match status" value="1"/>
</dbReference>
<dbReference type="PROSITE" id="PS50862">
    <property type="entry name" value="AA_TRNA_LIGASE_II"/>
    <property type="match status" value="1"/>
</dbReference>
<keyword evidence="4 13" id="KW-0436">Ligase</keyword>
<dbReference type="CDD" id="cd00771">
    <property type="entry name" value="ThrRS_core"/>
    <property type="match status" value="1"/>
</dbReference>
<dbReference type="Pfam" id="PF07973">
    <property type="entry name" value="tRNA_SAD"/>
    <property type="match status" value="1"/>
</dbReference>
<evidence type="ECO:0000313" key="16">
    <source>
        <dbReference type="Proteomes" id="UP000027982"/>
    </source>
</evidence>
<dbReference type="InterPro" id="IPR004154">
    <property type="entry name" value="Anticodon-bd"/>
</dbReference>
<dbReference type="OrthoDB" id="9802304at2"/>
<dbReference type="CDD" id="cd00860">
    <property type="entry name" value="ThrRS_anticodon"/>
    <property type="match status" value="1"/>
</dbReference>
<evidence type="ECO:0000256" key="11">
    <source>
        <dbReference type="ARBA" id="ARBA00023146"/>
    </source>
</evidence>
<evidence type="ECO:0000259" key="14">
    <source>
        <dbReference type="PROSITE" id="PS50862"/>
    </source>
</evidence>
<dbReference type="STRING" id="661478.OP10G_3646"/>
<evidence type="ECO:0000256" key="4">
    <source>
        <dbReference type="ARBA" id="ARBA00022598"/>
    </source>
</evidence>
<gene>
    <name evidence="13" type="primary">thrS</name>
    <name evidence="15" type="ORF">OP10G_3646</name>
</gene>
<dbReference type="eggNOG" id="COG0441">
    <property type="taxonomic scope" value="Bacteria"/>
</dbReference>
<keyword evidence="11 13" id="KW-0030">Aminoacyl-tRNA synthetase</keyword>
<feature type="binding site" evidence="13">
    <location>
        <position position="476"/>
    </location>
    <ligand>
        <name>Zn(2+)</name>
        <dbReference type="ChEBI" id="CHEBI:29105"/>
        <note>catalytic</note>
    </ligand>
</feature>
<dbReference type="FunFam" id="3.40.50.800:FF:000001">
    <property type="entry name" value="Threonine--tRNA ligase"/>
    <property type="match status" value="1"/>
</dbReference>
<dbReference type="InterPro" id="IPR006195">
    <property type="entry name" value="aa-tRNA-synth_II"/>
</dbReference>
<dbReference type="GO" id="GO:0000049">
    <property type="term" value="F:tRNA binding"/>
    <property type="evidence" value="ECO:0007669"/>
    <property type="project" value="UniProtKB-KW"/>
</dbReference>
<evidence type="ECO:0000256" key="3">
    <source>
        <dbReference type="ARBA" id="ARBA00022555"/>
    </source>
</evidence>
<protein>
    <recommendedName>
        <fullName evidence="13">Threonine--tRNA ligase</fullName>
        <ecNumber evidence="13">6.1.1.3</ecNumber>
    </recommendedName>
    <alternativeName>
        <fullName evidence="13">Threonyl-tRNA synthetase</fullName>
        <shortName evidence="13">ThrRS</shortName>
    </alternativeName>
</protein>
<dbReference type="SMART" id="SM00863">
    <property type="entry name" value="tRNA_SAD"/>
    <property type="match status" value="1"/>
</dbReference>
<comment type="similarity">
    <text evidence="1 13">Belongs to the class-II aminoacyl-tRNA synthetase family.</text>
</comment>
<dbReference type="GO" id="GO:0005737">
    <property type="term" value="C:cytoplasm"/>
    <property type="evidence" value="ECO:0007669"/>
    <property type="project" value="UniProtKB-SubCell"/>
</dbReference>
<evidence type="ECO:0000256" key="1">
    <source>
        <dbReference type="ARBA" id="ARBA00008226"/>
    </source>
</evidence>
<dbReference type="InterPro" id="IPR002320">
    <property type="entry name" value="Thr-tRNA-ligase_IIa"/>
</dbReference>
<feature type="binding site" evidence="13">
    <location>
        <position position="296"/>
    </location>
    <ligand>
        <name>Zn(2+)</name>
        <dbReference type="ChEBI" id="CHEBI:29105"/>
        <note>catalytic</note>
    </ligand>
</feature>
<keyword evidence="9 13" id="KW-0694">RNA-binding</keyword>
<dbReference type="Gene3D" id="3.30.980.10">
    <property type="entry name" value="Threonyl-trna Synthetase, Chain A, domain 2"/>
    <property type="match status" value="1"/>
</dbReference>
<evidence type="ECO:0000256" key="6">
    <source>
        <dbReference type="ARBA" id="ARBA00022741"/>
    </source>
</evidence>
<dbReference type="InterPro" id="IPR002314">
    <property type="entry name" value="aa-tRNA-synt_IIb"/>
</dbReference>
<evidence type="ECO:0000313" key="15">
    <source>
        <dbReference type="EMBL" id="AIE87014.1"/>
    </source>
</evidence>
<dbReference type="InterPro" id="IPR033728">
    <property type="entry name" value="ThrRS_core"/>
</dbReference>
<dbReference type="EMBL" id="CP007139">
    <property type="protein sequence ID" value="AIE87014.1"/>
    <property type="molecule type" value="Genomic_DNA"/>
</dbReference>
<keyword evidence="7 13" id="KW-0862">Zinc</keyword>
<comment type="caution">
    <text evidence="13">Lacks conserved residue(s) required for the propagation of feature annotation.</text>
</comment>
<dbReference type="Pfam" id="PF03129">
    <property type="entry name" value="HGTP_anticodon"/>
    <property type="match status" value="1"/>
</dbReference>
<evidence type="ECO:0000256" key="2">
    <source>
        <dbReference type="ARBA" id="ARBA00022490"/>
    </source>
</evidence>
<keyword evidence="10 13" id="KW-0648">Protein biosynthesis</keyword>
<keyword evidence="8 13" id="KW-0067">ATP-binding</keyword>
<dbReference type="NCBIfam" id="TIGR00418">
    <property type="entry name" value="thrS"/>
    <property type="match status" value="1"/>
</dbReference>
<dbReference type="KEGG" id="fgi:OP10G_3646"/>
<dbReference type="PANTHER" id="PTHR11451:SF44">
    <property type="entry name" value="THREONINE--TRNA LIGASE, CHLOROPLASTIC_MITOCHONDRIAL 2"/>
    <property type="match status" value="1"/>
</dbReference>
<dbReference type="PANTHER" id="PTHR11451">
    <property type="entry name" value="THREONINE-TRNA LIGASE"/>
    <property type="match status" value="1"/>
</dbReference>
<dbReference type="Gene3D" id="3.30.54.20">
    <property type="match status" value="1"/>
</dbReference>
<comment type="subcellular location">
    <subcellularLocation>
        <location evidence="13">Cytoplasm</location>
    </subcellularLocation>
</comment>
<evidence type="ECO:0000256" key="10">
    <source>
        <dbReference type="ARBA" id="ARBA00022917"/>
    </source>
</evidence>
<feature type="binding site" evidence="13">
    <location>
        <position position="347"/>
    </location>
    <ligand>
        <name>Zn(2+)</name>
        <dbReference type="ChEBI" id="CHEBI:29105"/>
        <note>catalytic</note>
    </ligand>
</feature>
<keyword evidence="2 13" id="KW-0963">Cytoplasm</keyword>
<dbReference type="Gene3D" id="3.30.930.10">
    <property type="entry name" value="Bira Bifunctional Protein, Domain 2"/>
    <property type="match status" value="1"/>
</dbReference>
<dbReference type="PRINTS" id="PR01047">
    <property type="entry name" value="TRNASYNTHTHR"/>
</dbReference>
<evidence type="ECO:0000256" key="5">
    <source>
        <dbReference type="ARBA" id="ARBA00022723"/>
    </source>
</evidence>